<name>A0A1D2MD51_ORCCI</name>
<evidence type="ECO:0000313" key="3">
    <source>
        <dbReference type="Proteomes" id="UP000094527"/>
    </source>
</evidence>
<comment type="caution">
    <text evidence="2">The sequence shown here is derived from an EMBL/GenBank/DDBJ whole genome shotgun (WGS) entry which is preliminary data.</text>
</comment>
<dbReference type="EMBL" id="LJIJ01001737">
    <property type="protein sequence ID" value="ODM90937.1"/>
    <property type="molecule type" value="Genomic_DNA"/>
</dbReference>
<keyword evidence="1" id="KW-0732">Signal</keyword>
<reference evidence="2 3" key="1">
    <citation type="journal article" date="2016" name="Genome Biol. Evol.">
        <title>Gene Family Evolution Reflects Adaptation to Soil Environmental Stressors in the Genome of the Collembolan Orchesella cincta.</title>
        <authorList>
            <person name="Faddeeva-Vakhrusheva A."/>
            <person name="Derks M.F."/>
            <person name="Anvar S.Y."/>
            <person name="Agamennone V."/>
            <person name="Suring W."/>
            <person name="Smit S."/>
            <person name="van Straalen N.M."/>
            <person name="Roelofs D."/>
        </authorList>
    </citation>
    <scope>NUCLEOTIDE SEQUENCE [LARGE SCALE GENOMIC DNA]</scope>
    <source>
        <tissue evidence="2">Mixed pool</tissue>
    </source>
</reference>
<feature type="chain" id="PRO_5008903841" evidence="1">
    <location>
        <begin position="36"/>
        <end position="111"/>
    </location>
</feature>
<proteinExistence type="predicted"/>
<sequence length="111" mass="12434">MGWSKLRFTMKTMTVFSTLLLGTLLCIFCADNCTSSPSTVNSNKLADSQKMSPIQDKNVVNGTATLIPKTVRTKRQITLLRCLSPGDHRCWRDCQCGHNRNCSPHGWCQNN</sequence>
<dbReference type="Proteomes" id="UP000094527">
    <property type="component" value="Unassembled WGS sequence"/>
</dbReference>
<protein>
    <submittedName>
        <fullName evidence="2">Hepcidin-1</fullName>
    </submittedName>
</protein>
<gene>
    <name evidence="2" type="ORF">Ocin01_15744</name>
</gene>
<evidence type="ECO:0000313" key="2">
    <source>
        <dbReference type="EMBL" id="ODM90937.1"/>
    </source>
</evidence>
<dbReference type="AlphaFoldDB" id="A0A1D2MD51"/>
<evidence type="ECO:0000256" key="1">
    <source>
        <dbReference type="SAM" id="SignalP"/>
    </source>
</evidence>
<keyword evidence="3" id="KW-1185">Reference proteome</keyword>
<accession>A0A1D2MD51</accession>
<feature type="signal peptide" evidence="1">
    <location>
        <begin position="1"/>
        <end position="35"/>
    </location>
</feature>
<organism evidence="2 3">
    <name type="scientific">Orchesella cincta</name>
    <name type="common">Springtail</name>
    <name type="synonym">Podura cincta</name>
    <dbReference type="NCBI Taxonomy" id="48709"/>
    <lineage>
        <taxon>Eukaryota</taxon>
        <taxon>Metazoa</taxon>
        <taxon>Ecdysozoa</taxon>
        <taxon>Arthropoda</taxon>
        <taxon>Hexapoda</taxon>
        <taxon>Collembola</taxon>
        <taxon>Entomobryomorpha</taxon>
        <taxon>Entomobryoidea</taxon>
        <taxon>Orchesellidae</taxon>
        <taxon>Orchesellinae</taxon>
        <taxon>Orchesella</taxon>
    </lineage>
</organism>